<dbReference type="EMBL" id="AP012029">
    <property type="protein sequence ID" value="BAJ64202.1"/>
    <property type="molecule type" value="Genomic_DNA"/>
</dbReference>
<sequence>MSVRKERQAISIEPPVEDLDPAVENALGTPAKRGSIYGRIARVKEMTPAQRRKAEKDRARTKETYDLPAWLIEAVEQIARKYGVPKSNVAAHLLTAGLRDVLEGKINLGWVRKISRSPRYEGLLENPEAIDKSEISRFCSGK</sequence>
<accession>E8MXX1</accession>
<reference evidence="1 2" key="1">
    <citation type="submission" date="2010-12" db="EMBL/GenBank/DDBJ databases">
        <title>Whole genome sequence of Anaerolinea thermophila UNI-1.</title>
        <authorList>
            <person name="Narita-Yamada S."/>
            <person name="Kishi E."/>
            <person name="Watanabe Y."/>
            <person name="Takasaki K."/>
            <person name="Ankai A."/>
            <person name="Oguchi A."/>
            <person name="Fukui S."/>
            <person name="Takahashi M."/>
            <person name="Yashiro I."/>
            <person name="Hosoyama A."/>
            <person name="Sekiguchi Y."/>
            <person name="Hanada S."/>
            <person name="Fujita N."/>
        </authorList>
    </citation>
    <scope>NUCLEOTIDE SEQUENCE [LARGE SCALE GENOMIC DNA]</scope>
    <source>
        <strain evidence="2">DSM 14523 / JCM 11388 / NBRC 100420 / UNI-1</strain>
    </source>
</reference>
<dbReference type="KEGG" id="atm:ANT_21760"/>
<dbReference type="InParanoid" id="E8MXX1"/>
<organism evidence="1 2">
    <name type="scientific">Anaerolinea thermophila (strain DSM 14523 / JCM 11388 / NBRC 100420 / UNI-1)</name>
    <dbReference type="NCBI Taxonomy" id="926569"/>
    <lineage>
        <taxon>Bacteria</taxon>
        <taxon>Bacillati</taxon>
        <taxon>Chloroflexota</taxon>
        <taxon>Anaerolineae</taxon>
        <taxon>Anaerolineales</taxon>
        <taxon>Anaerolineaceae</taxon>
        <taxon>Anaerolinea</taxon>
    </lineage>
</organism>
<dbReference type="HOGENOM" id="CLU_1811785_0_0_0"/>
<keyword evidence="2" id="KW-1185">Reference proteome</keyword>
<dbReference type="AlphaFoldDB" id="E8MXX1"/>
<protein>
    <submittedName>
        <fullName evidence="1">Uncharacterized protein</fullName>
    </submittedName>
</protein>
<dbReference type="RefSeq" id="WP_013560572.1">
    <property type="nucleotide sequence ID" value="NC_014960.1"/>
</dbReference>
<dbReference type="STRING" id="926569.ANT_21760"/>
<name>E8MXX1_ANATU</name>
<gene>
    <name evidence="1" type="ordered locus">ANT_21760</name>
</gene>
<evidence type="ECO:0000313" key="1">
    <source>
        <dbReference type="EMBL" id="BAJ64202.1"/>
    </source>
</evidence>
<proteinExistence type="predicted"/>
<evidence type="ECO:0000313" key="2">
    <source>
        <dbReference type="Proteomes" id="UP000008922"/>
    </source>
</evidence>
<dbReference type="Proteomes" id="UP000008922">
    <property type="component" value="Chromosome"/>
</dbReference>